<sequence length="209" mass="22402">MTAKQPKTKKQKKPGRSRSSALFLLSLLLIGSALVRLGMEAGPAIAREVSNLQNGEDQEPAHGGQMQSQGMPSSAELQAMLAAFKEREAALELREAEIEDRMKALGIADEAIDRKLAALEKAEEELRTTLALADGATEADVDRLTTVYEQMKPKESAALFEEMDPNFAAGFLARMRPEAAAGIMAGLSPEAAYTISVVMAGRNSGVPKE</sequence>
<keyword evidence="1" id="KW-0175">Coiled coil</keyword>
<accession>A0ABQ0AG70</accession>
<evidence type="ECO:0008006" key="4">
    <source>
        <dbReference type="Google" id="ProtNLM"/>
    </source>
</evidence>
<dbReference type="RefSeq" id="WP_295449257.1">
    <property type="nucleotide sequence ID" value="NZ_BAABWU010000001.1"/>
</dbReference>
<evidence type="ECO:0000313" key="3">
    <source>
        <dbReference type="Proteomes" id="UP001441944"/>
    </source>
</evidence>
<dbReference type="EMBL" id="BAABWU010000001">
    <property type="protein sequence ID" value="GAA6194872.1"/>
    <property type="molecule type" value="Genomic_DNA"/>
</dbReference>
<feature type="coiled-coil region" evidence="1">
    <location>
        <begin position="81"/>
        <end position="139"/>
    </location>
</feature>
<dbReference type="Proteomes" id="UP001441944">
    <property type="component" value="Unassembled WGS sequence"/>
</dbReference>
<comment type="caution">
    <text evidence="2">The sequence shown here is derived from an EMBL/GenBank/DDBJ whole genome shotgun (WGS) entry which is preliminary data.</text>
</comment>
<protein>
    <recommendedName>
        <fullName evidence="4">Flagellar motility protein MotE, a chaperone for MotC folding</fullName>
    </recommendedName>
</protein>
<organism evidence="2 3">
    <name type="scientific">Pseudophaeobacter arcticus</name>
    <dbReference type="NCBI Taxonomy" id="385492"/>
    <lineage>
        <taxon>Bacteria</taxon>
        <taxon>Pseudomonadati</taxon>
        <taxon>Pseudomonadota</taxon>
        <taxon>Alphaproteobacteria</taxon>
        <taxon>Rhodobacterales</taxon>
        <taxon>Paracoccaceae</taxon>
        <taxon>Pseudophaeobacter</taxon>
    </lineage>
</organism>
<reference evidence="2 3" key="1">
    <citation type="submission" date="2024-04" db="EMBL/GenBank/DDBJ databases">
        <title>Draft genome sequence of Pseudophaeobacter arcticus NBRC 116598.</title>
        <authorList>
            <person name="Miyakawa T."/>
            <person name="Kusuya Y."/>
            <person name="Miura T."/>
        </authorList>
    </citation>
    <scope>NUCLEOTIDE SEQUENCE [LARGE SCALE GENOMIC DNA]</scope>
    <source>
        <strain evidence="2 3">SU-CL00105</strain>
    </source>
</reference>
<dbReference type="SUPFAM" id="SSF158791">
    <property type="entry name" value="MgtE N-terminal domain-like"/>
    <property type="match status" value="1"/>
</dbReference>
<evidence type="ECO:0000313" key="2">
    <source>
        <dbReference type="EMBL" id="GAA6194872.1"/>
    </source>
</evidence>
<name>A0ABQ0AG70_9RHOB</name>
<proteinExistence type="predicted"/>
<gene>
    <name evidence="2" type="ORF">NBRC116598_03160</name>
</gene>
<keyword evidence="3" id="KW-1185">Reference proteome</keyword>
<evidence type="ECO:0000256" key="1">
    <source>
        <dbReference type="SAM" id="Coils"/>
    </source>
</evidence>